<name>A0A225NTF5_9RHOB</name>
<dbReference type="Proteomes" id="UP000215377">
    <property type="component" value="Unassembled WGS sequence"/>
</dbReference>
<gene>
    <name evidence="1" type="ORF">ATO3_02705</name>
</gene>
<keyword evidence="2" id="KW-1185">Reference proteome</keyword>
<comment type="caution">
    <text evidence="1">The sequence shown here is derived from an EMBL/GenBank/DDBJ whole genome shotgun (WGS) entry which is preliminary data.</text>
</comment>
<dbReference type="OrthoDB" id="7828060at2"/>
<reference evidence="1 2" key="1">
    <citation type="submission" date="2013-04" db="EMBL/GenBank/DDBJ databases">
        <title>Oceanicola sp. 22II1-22F33 Genome Sequencing.</title>
        <authorList>
            <person name="Lai Q."/>
            <person name="Li G."/>
            <person name="Shao Z."/>
        </authorList>
    </citation>
    <scope>NUCLEOTIDE SEQUENCE [LARGE SCALE GENOMIC DNA]</scope>
    <source>
        <strain evidence="1 2">22II1-22F33</strain>
    </source>
</reference>
<organism evidence="1 2">
    <name type="scientific">Marinibacterium profundimaris</name>
    <dbReference type="NCBI Taxonomy" id="1679460"/>
    <lineage>
        <taxon>Bacteria</taxon>
        <taxon>Pseudomonadati</taxon>
        <taxon>Pseudomonadota</taxon>
        <taxon>Alphaproteobacteria</taxon>
        <taxon>Rhodobacterales</taxon>
        <taxon>Paracoccaceae</taxon>
        <taxon>Marinibacterium</taxon>
    </lineage>
</organism>
<dbReference type="AlphaFoldDB" id="A0A225NTF5"/>
<dbReference type="RefSeq" id="WP_088648243.1">
    <property type="nucleotide sequence ID" value="NZ_AQQR01000001.1"/>
</dbReference>
<evidence type="ECO:0000313" key="1">
    <source>
        <dbReference type="EMBL" id="OWU77610.1"/>
    </source>
</evidence>
<accession>A0A225NTF5</accession>
<dbReference type="EMBL" id="AQQR01000001">
    <property type="protein sequence ID" value="OWU77610.1"/>
    <property type="molecule type" value="Genomic_DNA"/>
</dbReference>
<protein>
    <submittedName>
        <fullName evidence="1">Uncharacterized protein</fullName>
    </submittedName>
</protein>
<sequence>MTERAARLIDMADLPEYPIASADRLDAHYFLQWNLKRWRGSGFRKKAYADPEVGFYGFELFCFAQDETPIGTLPREDADLAFLLHLPLERWQALLRREVTPLHGWSPVMCDNGEVRLAHPVVTEVALDALTSKRRNAAKNADDRMRKRLATIAGHLRSLPGGDRIAASEERVNQLSDWIEQAFPGGSATRKRVVEALNAISSTG</sequence>
<proteinExistence type="predicted"/>
<evidence type="ECO:0000313" key="2">
    <source>
        <dbReference type="Proteomes" id="UP000215377"/>
    </source>
</evidence>